<protein>
    <submittedName>
        <fullName evidence="1">17412_t:CDS:1</fullName>
    </submittedName>
</protein>
<sequence length="91" mass="10948">DTEQEEIEEISPVYEDSFLEGGREYKDSKLQEKTQKQLVKKKRKEIRNEVKILLQSAKFDKFPINYTKKFSKIVPQLERELIPHIRIILEQ</sequence>
<proteinExistence type="predicted"/>
<evidence type="ECO:0000313" key="1">
    <source>
        <dbReference type="EMBL" id="CAG8773998.1"/>
    </source>
</evidence>
<accession>A0A9N9JB97</accession>
<dbReference type="EMBL" id="CAJVPQ010028940">
    <property type="protein sequence ID" value="CAG8773998.1"/>
    <property type="molecule type" value="Genomic_DNA"/>
</dbReference>
<dbReference type="AlphaFoldDB" id="A0A9N9JB97"/>
<feature type="non-terminal residue" evidence="1">
    <location>
        <position position="91"/>
    </location>
</feature>
<organism evidence="1 2">
    <name type="scientific">Funneliformis caledonium</name>
    <dbReference type="NCBI Taxonomy" id="1117310"/>
    <lineage>
        <taxon>Eukaryota</taxon>
        <taxon>Fungi</taxon>
        <taxon>Fungi incertae sedis</taxon>
        <taxon>Mucoromycota</taxon>
        <taxon>Glomeromycotina</taxon>
        <taxon>Glomeromycetes</taxon>
        <taxon>Glomerales</taxon>
        <taxon>Glomeraceae</taxon>
        <taxon>Funneliformis</taxon>
    </lineage>
</organism>
<dbReference type="Proteomes" id="UP000789570">
    <property type="component" value="Unassembled WGS sequence"/>
</dbReference>
<keyword evidence="2" id="KW-1185">Reference proteome</keyword>
<feature type="non-terminal residue" evidence="1">
    <location>
        <position position="1"/>
    </location>
</feature>
<reference evidence="1" key="1">
    <citation type="submission" date="2021-06" db="EMBL/GenBank/DDBJ databases">
        <authorList>
            <person name="Kallberg Y."/>
            <person name="Tangrot J."/>
            <person name="Rosling A."/>
        </authorList>
    </citation>
    <scope>NUCLEOTIDE SEQUENCE</scope>
    <source>
        <strain evidence="1">UK204</strain>
    </source>
</reference>
<dbReference type="OrthoDB" id="2410728at2759"/>
<gene>
    <name evidence="1" type="ORF">FCALED_LOCUS17708</name>
</gene>
<evidence type="ECO:0000313" key="2">
    <source>
        <dbReference type="Proteomes" id="UP000789570"/>
    </source>
</evidence>
<comment type="caution">
    <text evidence="1">The sequence shown here is derived from an EMBL/GenBank/DDBJ whole genome shotgun (WGS) entry which is preliminary data.</text>
</comment>
<name>A0A9N9JB97_9GLOM</name>